<dbReference type="InterPro" id="IPR002293">
    <property type="entry name" value="AA/rel_permease1"/>
</dbReference>
<comment type="subcellular location">
    <subcellularLocation>
        <location evidence="1">Cell membrane</location>
        <topology evidence="1">Multi-pass membrane protein</topology>
    </subcellularLocation>
</comment>
<feature type="transmembrane region" description="Helical" evidence="7">
    <location>
        <begin position="42"/>
        <end position="65"/>
    </location>
</feature>
<gene>
    <name evidence="8" type="primary">yjeM</name>
    <name evidence="8" type="ORF">IAA89_00700</name>
</gene>
<keyword evidence="4 7" id="KW-0812">Transmembrane</keyword>
<evidence type="ECO:0000256" key="4">
    <source>
        <dbReference type="ARBA" id="ARBA00022692"/>
    </source>
</evidence>
<accession>A0A9D9E766</accession>
<dbReference type="PIRSF" id="PIRSF006060">
    <property type="entry name" value="AA_transporter"/>
    <property type="match status" value="1"/>
</dbReference>
<feature type="transmembrane region" description="Helical" evidence="7">
    <location>
        <begin position="324"/>
        <end position="349"/>
    </location>
</feature>
<name>A0A9D9E766_9LACO</name>
<dbReference type="Pfam" id="PF13520">
    <property type="entry name" value="AA_permease_2"/>
    <property type="match status" value="1"/>
</dbReference>
<feature type="transmembrane region" description="Helical" evidence="7">
    <location>
        <begin position="396"/>
        <end position="422"/>
    </location>
</feature>
<dbReference type="PANTHER" id="PTHR42770:SF15">
    <property type="entry name" value="GLUTAMATE_GAMMA-AMINOBUTYRATE ANTIPORTER-RELATED"/>
    <property type="match status" value="1"/>
</dbReference>
<evidence type="ECO:0000256" key="2">
    <source>
        <dbReference type="ARBA" id="ARBA00022448"/>
    </source>
</evidence>
<feature type="transmembrane region" description="Helical" evidence="7">
    <location>
        <begin position="168"/>
        <end position="190"/>
    </location>
</feature>
<proteinExistence type="predicted"/>
<dbReference type="AlphaFoldDB" id="A0A9D9E766"/>
<dbReference type="EMBL" id="JADIMP010000013">
    <property type="protein sequence ID" value="MBO8440960.1"/>
    <property type="molecule type" value="Genomic_DNA"/>
</dbReference>
<feature type="transmembrane region" description="Helical" evidence="7">
    <location>
        <begin position="137"/>
        <end position="156"/>
    </location>
</feature>
<sequence>MIDDSDGNNKIKLGSLVLMIFSAIFGFSNAQTAFYQMGYASVIWYVIAALFFFLPSALMFAEYGASFKEAKGGIYSWLQGSVGDKTAFVGTFIWLSAWIVWLVSSTQFFLVSISTMLFGRDTTQGWHIFNLSSNKTLGILSILVILVVTLIASMGLDKISKIASFGGIFAFGVSVLFVLASIAVVVMHHGQLAQPINGIHGLTHSPNASFATPIAIISFLVYAIFAYGGLETTSGVIDSVDKPGKTYPRALIISMILMTLIYVVCIFACGASANWHHLLGKSSVNLANVEYVLINNLGYEFGRGIGLSSSAALMMGKYFSQFTGLSDVLCGIGAAFVMIYSPIKSFVLGCESEFMPKKMKKLNKHGMPAFSMWMQAIVVCGILFFTAFGGNSASSFYTILTDMMNVSSAVPYLFLVGAFPFFKLKQNIDRPFVFYKRKSTAMIVSIIVWIVLALGILFTCVQPILDHDYMTAFWTAFGPVLFGAVAWIYYTIREIKDKRQNKITDLN</sequence>
<keyword evidence="2" id="KW-0813">Transport</keyword>
<feature type="transmembrane region" description="Helical" evidence="7">
    <location>
        <begin position="443"/>
        <end position="465"/>
    </location>
</feature>
<evidence type="ECO:0000256" key="6">
    <source>
        <dbReference type="ARBA" id="ARBA00023136"/>
    </source>
</evidence>
<dbReference type="Proteomes" id="UP000823614">
    <property type="component" value="Unassembled WGS sequence"/>
</dbReference>
<dbReference type="SUPFAM" id="SSF161111">
    <property type="entry name" value="Cation efflux protein transmembrane domain-like"/>
    <property type="match status" value="1"/>
</dbReference>
<feature type="transmembrane region" description="Helical" evidence="7">
    <location>
        <begin position="471"/>
        <end position="492"/>
    </location>
</feature>
<comment type="caution">
    <text evidence="8">The sequence shown here is derived from an EMBL/GenBank/DDBJ whole genome shotgun (WGS) entry which is preliminary data.</text>
</comment>
<dbReference type="NCBIfam" id="NF011775">
    <property type="entry name" value="PRK15238.1"/>
    <property type="match status" value="1"/>
</dbReference>
<dbReference type="GO" id="GO:0005886">
    <property type="term" value="C:plasma membrane"/>
    <property type="evidence" value="ECO:0007669"/>
    <property type="project" value="UniProtKB-SubCell"/>
</dbReference>
<evidence type="ECO:0000256" key="1">
    <source>
        <dbReference type="ARBA" id="ARBA00004651"/>
    </source>
</evidence>
<dbReference type="GO" id="GO:0022857">
    <property type="term" value="F:transmembrane transporter activity"/>
    <property type="evidence" value="ECO:0007669"/>
    <property type="project" value="InterPro"/>
</dbReference>
<evidence type="ECO:0000313" key="9">
    <source>
        <dbReference type="Proteomes" id="UP000823614"/>
    </source>
</evidence>
<feature type="transmembrane region" description="Helical" evidence="7">
    <location>
        <begin position="210"/>
        <end position="230"/>
    </location>
</feature>
<keyword evidence="5 7" id="KW-1133">Transmembrane helix</keyword>
<dbReference type="PANTHER" id="PTHR42770">
    <property type="entry name" value="AMINO ACID TRANSPORTER-RELATED"/>
    <property type="match status" value="1"/>
</dbReference>
<evidence type="ECO:0000313" key="8">
    <source>
        <dbReference type="EMBL" id="MBO8440960.1"/>
    </source>
</evidence>
<feature type="transmembrane region" description="Helical" evidence="7">
    <location>
        <begin position="251"/>
        <end position="273"/>
    </location>
</feature>
<evidence type="ECO:0000256" key="5">
    <source>
        <dbReference type="ARBA" id="ARBA00022989"/>
    </source>
</evidence>
<keyword evidence="3" id="KW-1003">Cell membrane</keyword>
<dbReference type="Gene3D" id="1.20.1740.10">
    <property type="entry name" value="Amino acid/polyamine transporter I"/>
    <property type="match status" value="1"/>
</dbReference>
<evidence type="ECO:0000256" key="7">
    <source>
        <dbReference type="SAM" id="Phobius"/>
    </source>
</evidence>
<dbReference type="InterPro" id="IPR050367">
    <property type="entry name" value="APC_superfamily"/>
</dbReference>
<reference evidence="8" key="2">
    <citation type="journal article" date="2021" name="PeerJ">
        <title>Extensive microbial diversity within the chicken gut microbiome revealed by metagenomics and culture.</title>
        <authorList>
            <person name="Gilroy R."/>
            <person name="Ravi A."/>
            <person name="Getino M."/>
            <person name="Pursley I."/>
            <person name="Horton D.L."/>
            <person name="Alikhan N.F."/>
            <person name="Baker D."/>
            <person name="Gharbi K."/>
            <person name="Hall N."/>
            <person name="Watson M."/>
            <person name="Adriaenssens E.M."/>
            <person name="Foster-Nyarko E."/>
            <person name="Jarju S."/>
            <person name="Secka A."/>
            <person name="Antonio M."/>
            <person name="Oren A."/>
            <person name="Chaudhuri R.R."/>
            <person name="La Ragione R."/>
            <person name="Hildebrand F."/>
            <person name="Pallen M.J."/>
        </authorList>
    </citation>
    <scope>NUCLEOTIDE SEQUENCE</scope>
    <source>
        <strain evidence="8">C6-149</strain>
    </source>
</reference>
<reference evidence="8" key="1">
    <citation type="submission" date="2020-10" db="EMBL/GenBank/DDBJ databases">
        <authorList>
            <person name="Gilroy R."/>
        </authorList>
    </citation>
    <scope>NUCLEOTIDE SEQUENCE</scope>
    <source>
        <strain evidence="8">C6-149</strain>
    </source>
</reference>
<feature type="transmembrane region" description="Helical" evidence="7">
    <location>
        <begin position="370"/>
        <end position="390"/>
    </location>
</feature>
<evidence type="ECO:0000256" key="3">
    <source>
        <dbReference type="ARBA" id="ARBA00022475"/>
    </source>
</evidence>
<dbReference type="InterPro" id="IPR027469">
    <property type="entry name" value="Cation_efflux_TMD_sf"/>
</dbReference>
<feature type="transmembrane region" description="Helical" evidence="7">
    <location>
        <begin position="86"/>
        <end position="117"/>
    </location>
</feature>
<organism evidence="8 9">
    <name type="scientific">Candidatus Gallilactobacillus intestinavium</name>
    <dbReference type="NCBI Taxonomy" id="2840838"/>
    <lineage>
        <taxon>Bacteria</taxon>
        <taxon>Bacillati</taxon>
        <taxon>Bacillota</taxon>
        <taxon>Bacilli</taxon>
        <taxon>Lactobacillales</taxon>
        <taxon>Lactobacillaceae</taxon>
        <taxon>Lactobacillaceae incertae sedis</taxon>
        <taxon>Candidatus Gallilactobacillus</taxon>
    </lineage>
</organism>
<feature type="transmembrane region" description="Helical" evidence="7">
    <location>
        <begin position="12"/>
        <end position="30"/>
    </location>
</feature>
<keyword evidence="6 7" id="KW-0472">Membrane</keyword>
<protein>
    <submittedName>
        <fullName evidence="8">Glutamate/gamma-aminobutyrate family transporter YjeM</fullName>
    </submittedName>
</protein>